<sequence length="148" mass="16552">MKRRLLTGGTVLLVLSQFMLSTTGFGHGDVQPQAVDTEGLEVLPEEIAMENPYRVMGGEQYELARTIGASAYISNCARCHGLEAISGGIAPDLRMLEDGEFGDEWFMERVRKGYTQNGAYKMPPFENILNQEAMWAIRSYTETQPRPE</sequence>
<dbReference type="OrthoDB" id="9797504at2"/>
<dbReference type="InterPro" id="IPR036909">
    <property type="entry name" value="Cyt_c-like_dom_sf"/>
</dbReference>
<keyword evidence="1 4" id="KW-0349">Heme</keyword>
<evidence type="ECO:0000256" key="4">
    <source>
        <dbReference type="PROSITE-ProRule" id="PRU00433"/>
    </source>
</evidence>
<accession>A0A2Z2NRU6</accession>
<dbReference type="InterPro" id="IPR030991">
    <property type="entry name" value="c550_proteobact"/>
</dbReference>
<evidence type="ECO:0000313" key="6">
    <source>
        <dbReference type="EMBL" id="ASJ74246.1"/>
    </source>
</evidence>
<dbReference type="NCBIfam" id="TIGR04494">
    <property type="entry name" value="c550_PedF"/>
    <property type="match status" value="1"/>
</dbReference>
<dbReference type="Gene3D" id="1.10.760.10">
    <property type="entry name" value="Cytochrome c-like domain"/>
    <property type="match status" value="1"/>
</dbReference>
<dbReference type="InterPro" id="IPR009056">
    <property type="entry name" value="Cyt_c-like_dom"/>
</dbReference>
<dbReference type="Proteomes" id="UP000250079">
    <property type="component" value="Chromosome"/>
</dbReference>
<keyword evidence="3 4" id="KW-0408">Iron</keyword>
<reference evidence="6 7" key="1">
    <citation type="submission" date="2016-12" db="EMBL/GenBank/DDBJ databases">
        <authorList>
            <person name="Song W.-J."/>
            <person name="Kurnit D.M."/>
        </authorList>
    </citation>
    <scope>NUCLEOTIDE SEQUENCE [LARGE SCALE GENOMIC DNA]</scope>
    <source>
        <strain evidence="6 7">IMCC3135</strain>
    </source>
</reference>
<dbReference type="EMBL" id="CP018632">
    <property type="protein sequence ID" value="ASJ74246.1"/>
    <property type="molecule type" value="Genomic_DNA"/>
</dbReference>
<dbReference type="GO" id="GO:0009055">
    <property type="term" value="F:electron transfer activity"/>
    <property type="evidence" value="ECO:0007669"/>
    <property type="project" value="InterPro"/>
</dbReference>
<gene>
    <name evidence="6" type="ORF">IMCC3135_20845</name>
</gene>
<dbReference type="AlphaFoldDB" id="A0A2Z2NRU6"/>
<dbReference type="KEGG" id="gai:IMCC3135_20845"/>
<evidence type="ECO:0000313" key="7">
    <source>
        <dbReference type="Proteomes" id="UP000250079"/>
    </source>
</evidence>
<name>A0A2Z2NRU6_9GAMM</name>
<keyword evidence="7" id="KW-1185">Reference proteome</keyword>
<dbReference type="PROSITE" id="PS51007">
    <property type="entry name" value="CYTC"/>
    <property type="match status" value="1"/>
</dbReference>
<keyword evidence="2 4" id="KW-0479">Metal-binding</keyword>
<evidence type="ECO:0000256" key="3">
    <source>
        <dbReference type="ARBA" id="ARBA00023004"/>
    </source>
</evidence>
<feature type="domain" description="Cytochrome c" evidence="5">
    <location>
        <begin position="63"/>
        <end position="145"/>
    </location>
</feature>
<dbReference type="SUPFAM" id="SSF46626">
    <property type="entry name" value="Cytochrome c"/>
    <property type="match status" value="1"/>
</dbReference>
<evidence type="ECO:0000256" key="1">
    <source>
        <dbReference type="ARBA" id="ARBA00022617"/>
    </source>
</evidence>
<dbReference type="Pfam" id="PF13442">
    <property type="entry name" value="Cytochrome_CBB3"/>
    <property type="match status" value="1"/>
</dbReference>
<evidence type="ECO:0000256" key="2">
    <source>
        <dbReference type="ARBA" id="ARBA00022723"/>
    </source>
</evidence>
<protein>
    <recommendedName>
        <fullName evidence="5">Cytochrome c domain-containing protein</fullName>
    </recommendedName>
</protein>
<evidence type="ECO:0000259" key="5">
    <source>
        <dbReference type="PROSITE" id="PS51007"/>
    </source>
</evidence>
<organism evidence="6 7">
    <name type="scientific">Granulosicoccus antarcticus IMCC3135</name>
    <dbReference type="NCBI Taxonomy" id="1192854"/>
    <lineage>
        <taxon>Bacteria</taxon>
        <taxon>Pseudomonadati</taxon>
        <taxon>Pseudomonadota</taxon>
        <taxon>Gammaproteobacteria</taxon>
        <taxon>Chromatiales</taxon>
        <taxon>Granulosicoccaceae</taxon>
        <taxon>Granulosicoccus</taxon>
    </lineage>
</organism>
<proteinExistence type="predicted"/>
<dbReference type="GO" id="GO:0046872">
    <property type="term" value="F:metal ion binding"/>
    <property type="evidence" value="ECO:0007669"/>
    <property type="project" value="UniProtKB-KW"/>
</dbReference>
<dbReference type="GO" id="GO:0020037">
    <property type="term" value="F:heme binding"/>
    <property type="evidence" value="ECO:0007669"/>
    <property type="project" value="InterPro"/>
</dbReference>
<dbReference type="RefSeq" id="WP_088919303.1">
    <property type="nucleotide sequence ID" value="NZ_CP018632.1"/>
</dbReference>